<keyword evidence="5 11" id="KW-0547">Nucleotide-binding</keyword>
<feature type="region of interest" description="Disordered" evidence="12">
    <location>
        <begin position="761"/>
        <end position="781"/>
    </location>
</feature>
<feature type="compositionally biased region" description="Basic and acidic residues" evidence="12">
    <location>
        <begin position="765"/>
        <end position="781"/>
    </location>
</feature>
<evidence type="ECO:0000256" key="12">
    <source>
        <dbReference type="SAM" id="MobiDB-lite"/>
    </source>
</evidence>
<keyword evidence="3" id="KW-0723">Serine/threonine-protein kinase</keyword>
<evidence type="ECO:0000256" key="11">
    <source>
        <dbReference type="PROSITE-ProRule" id="PRU10141"/>
    </source>
</evidence>
<evidence type="ECO:0000256" key="8">
    <source>
        <dbReference type="ARBA" id="ARBA00049003"/>
    </source>
</evidence>
<keyword evidence="6" id="KW-0418">Kinase</keyword>
<comment type="catalytic activity">
    <reaction evidence="8">
        <text>L-seryl-[protein] + ATP = O-phospho-L-seryl-[protein] + ADP + H(+)</text>
        <dbReference type="Rhea" id="RHEA:17989"/>
        <dbReference type="Rhea" id="RHEA-COMP:9863"/>
        <dbReference type="Rhea" id="RHEA-COMP:11604"/>
        <dbReference type="ChEBI" id="CHEBI:15378"/>
        <dbReference type="ChEBI" id="CHEBI:29999"/>
        <dbReference type="ChEBI" id="CHEBI:30616"/>
        <dbReference type="ChEBI" id="CHEBI:83421"/>
        <dbReference type="ChEBI" id="CHEBI:456216"/>
        <dbReference type="EC" id="2.7.12.1"/>
    </reaction>
</comment>
<dbReference type="InterPro" id="IPR050494">
    <property type="entry name" value="Ser_Thr_dual-spec_kinase"/>
</dbReference>
<comment type="similarity">
    <text evidence="1">Belongs to the protein kinase superfamily. CMGC Ser/Thr protein kinase family. MNB/DYRK subfamily.</text>
</comment>
<dbReference type="PANTHER" id="PTHR24058:SF22">
    <property type="entry name" value="DUAL SPECIFICITY TYROSINE-PHOSPHORYLATION-REGULATED KINASE 4"/>
    <property type="match status" value="1"/>
</dbReference>
<evidence type="ECO:0000256" key="3">
    <source>
        <dbReference type="ARBA" id="ARBA00022527"/>
    </source>
</evidence>
<evidence type="ECO:0000256" key="5">
    <source>
        <dbReference type="ARBA" id="ARBA00022741"/>
    </source>
</evidence>
<dbReference type="GO" id="GO:0004674">
    <property type="term" value="F:protein serine/threonine kinase activity"/>
    <property type="evidence" value="ECO:0007669"/>
    <property type="project" value="UniProtKB-KW"/>
</dbReference>
<proteinExistence type="inferred from homology"/>
<evidence type="ECO:0000256" key="6">
    <source>
        <dbReference type="ARBA" id="ARBA00022777"/>
    </source>
</evidence>
<dbReference type="EC" id="2.7.12.1" evidence="2"/>
<dbReference type="InterPro" id="IPR011009">
    <property type="entry name" value="Kinase-like_dom_sf"/>
</dbReference>
<dbReference type="SMART" id="SM00220">
    <property type="entry name" value="S_TKc"/>
    <property type="match status" value="1"/>
</dbReference>
<dbReference type="Gene3D" id="1.10.510.10">
    <property type="entry name" value="Transferase(Phosphotransferase) domain 1"/>
    <property type="match status" value="1"/>
</dbReference>
<dbReference type="InterPro" id="IPR008271">
    <property type="entry name" value="Ser/Thr_kinase_AS"/>
</dbReference>
<accession>A0AAV2TK67</accession>
<dbReference type="EMBL" id="CAXLJL010000412">
    <property type="protein sequence ID" value="CAL5137615.1"/>
    <property type="molecule type" value="Genomic_DNA"/>
</dbReference>
<keyword evidence="7 11" id="KW-0067">ATP-binding</keyword>
<dbReference type="PROSITE" id="PS00107">
    <property type="entry name" value="PROTEIN_KINASE_ATP"/>
    <property type="match status" value="1"/>
</dbReference>
<dbReference type="GO" id="GO:0004712">
    <property type="term" value="F:protein serine/threonine/tyrosine kinase activity"/>
    <property type="evidence" value="ECO:0007669"/>
    <property type="project" value="UniProtKB-EC"/>
</dbReference>
<dbReference type="Proteomes" id="UP001497525">
    <property type="component" value="Unassembled WGS sequence"/>
</dbReference>
<comment type="caution">
    <text evidence="14">The sequence shown here is derived from an EMBL/GenBank/DDBJ whole genome shotgun (WGS) entry which is preliminary data.</text>
</comment>
<feature type="compositionally biased region" description="Basic and acidic residues" evidence="12">
    <location>
        <begin position="697"/>
        <end position="713"/>
    </location>
</feature>
<organism evidence="14 15">
    <name type="scientific">Calicophoron daubneyi</name>
    <name type="common">Rumen fluke</name>
    <name type="synonym">Paramphistomum daubneyi</name>
    <dbReference type="NCBI Taxonomy" id="300641"/>
    <lineage>
        <taxon>Eukaryota</taxon>
        <taxon>Metazoa</taxon>
        <taxon>Spiralia</taxon>
        <taxon>Lophotrochozoa</taxon>
        <taxon>Platyhelminthes</taxon>
        <taxon>Trematoda</taxon>
        <taxon>Digenea</taxon>
        <taxon>Plagiorchiida</taxon>
        <taxon>Pronocephalata</taxon>
        <taxon>Paramphistomoidea</taxon>
        <taxon>Paramphistomidae</taxon>
        <taxon>Calicophoron</taxon>
    </lineage>
</organism>
<dbReference type="GO" id="GO:0005737">
    <property type="term" value="C:cytoplasm"/>
    <property type="evidence" value="ECO:0007669"/>
    <property type="project" value="TreeGrafter"/>
</dbReference>
<evidence type="ECO:0000313" key="14">
    <source>
        <dbReference type="EMBL" id="CAL5137615.1"/>
    </source>
</evidence>
<feature type="region of interest" description="Disordered" evidence="12">
    <location>
        <begin position="697"/>
        <end position="716"/>
    </location>
</feature>
<evidence type="ECO:0000256" key="9">
    <source>
        <dbReference type="ARBA" id="ARBA00049308"/>
    </source>
</evidence>
<dbReference type="InterPro" id="IPR017441">
    <property type="entry name" value="Protein_kinase_ATP_BS"/>
</dbReference>
<evidence type="ECO:0000256" key="1">
    <source>
        <dbReference type="ARBA" id="ARBA00008867"/>
    </source>
</evidence>
<gene>
    <name evidence="14" type="ORF">CDAUBV1_LOCUS11903</name>
</gene>
<dbReference type="GO" id="GO:0005856">
    <property type="term" value="C:cytoskeleton"/>
    <property type="evidence" value="ECO:0007669"/>
    <property type="project" value="TreeGrafter"/>
</dbReference>
<feature type="domain" description="Protein kinase" evidence="13">
    <location>
        <begin position="131"/>
        <end position="534"/>
    </location>
</feature>
<dbReference type="Gene3D" id="3.30.200.20">
    <property type="entry name" value="Phosphorylase Kinase, domain 1"/>
    <property type="match status" value="1"/>
</dbReference>
<protein>
    <recommendedName>
        <fullName evidence="2">dual-specificity kinase</fullName>
        <ecNumber evidence="2">2.7.12.1</ecNumber>
    </recommendedName>
</protein>
<dbReference type="Pfam" id="PF00069">
    <property type="entry name" value="Pkinase"/>
    <property type="match status" value="1"/>
</dbReference>
<sequence length="967" mass="109972">MQLRVIPPDARVPLHSRDELNTEQMTLTKLPKELNLGKIGIPALEALDLYADDLRAYERKEILNYDKVYYVGKAADKTVLLSEPIDAPKNKGDQAHMQLALKNLKNEALPVFDDAENFYRAIKHDHIGYRFEIISSLGKGSFGQVFLALDHKNGNQVALKIIRTEPRFTRQAREEIRILETLRDLRKSNGKDIDDVNFPIIHLYEHFTFRKHICMSFELLSINLYDLLKLNKFAGLPRDRVRRISLQILKALYYIEKAGIIHCDLKPENVLLIWPPDKESYSSVRYSTATDFSSDVHKRREQLPVNPQQDFVKLIDFGSSCFRNGQMYPYIQSRFYRAPEVILRIGYTEAIDMWSFGCLVAELVNGLPLFPGEDERDQLACMMEVLGQPPNEMVRKSPNLTQFFIERHLKGNLSNGSSSTIEQTVTYYPRYCFVHYPNGMDGPAELKPGISPRGGHLRGVPGSVSLLKAILQPRHRRSRYKNTPQSMVDLTGQIKEEGGVLTDNDLLLGFVKSCLMWQPEERVKPYKAMQSLWLKNFLQKNVIRTLNDHRIHSMFVAKTPPEMEGVKIQNGTEELVKQAPTAFDVYSLCPRRRIRAEKRVDDDGCVNRTNRRSEPAIVPNGVSNHIKPTEENNLNQARAKTKSSVNLAAPNEFALSGVSFSPLRRGRDLSANGNFRLKSRFTNRHFTLVYADELADKNDEPAKPPSVKQEESYGYRVRSKNSIPEYSPIVACDYDKPSNNQPTFSHSRGSLTDPSIILTGSSNKPRYEGHGRPLNGPEDRGQGGVLKLPAEHMPRLYSTRNGFLLPPQHPYNPYTSRADRSEMQLQPNLLNNHIPLNRHRGRLQAVCLSGRPELGTAEDSRVNRTRVLRQNDPQNIQPISEICEKPMNNYSGQSGNGKVNSRYSLSVPYSDYPTFKETLKPTTEILKLNGCRRPNSTAFRDNAVCNASQPYINSNEITFHPNDGSQA</sequence>
<dbReference type="PROSITE" id="PS50011">
    <property type="entry name" value="PROTEIN_KINASE_DOM"/>
    <property type="match status" value="1"/>
</dbReference>
<evidence type="ECO:0000256" key="4">
    <source>
        <dbReference type="ARBA" id="ARBA00022679"/>
    </source>
</evidence>
<keyword evidence="4" id="KW-0808">Transferase</keyword>
<dbReference type="GO" id="GO:0005524">
    <property type="term" value="F:ATP binding"/>
    <property type="evidence" value="ECO:0007669"/>
    <property type="project" value="UniProtKB-UniRule"/>
</dbReference>
<dbReference type="SUPFAM" id="SSF56112">
    <property type="entry name" value="Protein kinase-like (PK-like)"/>
    <property type="match status" value="1"/>
</dbReference>
<feature type="binding site" evidence="11">
    <location>
        <position position="160"/>
    </location>
    <ligand>
        <name>ATP</name>
        <dbReference type="ChEBI" id="CHEBI:30616"/>
    </ligand>
</feature>
<comment type="catalytic activity">
    <reaction evidence="10">
        <text>L-tyrosyl-[protein] + ATP = O-phospho-L-tyrosyl-[protein] + ADP + H(+)</text>
        <dbReference type="Rhea" id="RHEA:10596"/>
        <dbReference type="Rhea" id="RHEA-COMP:10136"/>
        <dbReference type="Rhea" id="RHEA-COMP:20101"/>
        <dbReference type="ChEBI" id="CHEBI:15378"/>
        <dbReference type="ChEBI" id="CHEBI:30616"/>
        <dbReference type="ChEBI" id="CHEBI:46858"/>
        <dbReference type="ChEBI" id="CHEBI:61978"/>
        <dbReference type="ChEBI" id="CHEBI:456216"/>
        <dbReference type="EC" id="2.7.12.1"/>
    </reaction>
</comment>
<reference evidence="14" key="1">
    <citation type="submission" date="2024-06" db="EMBL/GenBank/DDBJ databases">
        <authorList>
            <person name="Liu X."/>
            <person name="Lenzi L."/>
            <person name="Haldenby T S."/>
            <person name="Uol C."/>
        </authorList>
    </citation>
    <scope>NUCLEOTIDE SEQUENCE</scope>
</reference>
<dbReference type="InterPro" id="IPR042521">
    <property type="entry name" value="DYRK"/>
</dbReference>
<evidence type="ECO:0000256" key="2">
    <source>
        <dbReference type="ARBA" id="ARBA00013203"/>
    </source>
</evidence>
<evidence type="ECO:0000259" key="13">
    <source>
        <dbReference type="PROSITE" id="PS50011"/>
    </source>
</evidence>
<dbReference type="PROSITE" id="PS00108">
    <property type="entry name" value="PROTEIN_KINASE_ST"/>
    <property type="match status" value="1"/>
</dbReference>
<evidence type="ECO:0000256" key="7">
    <source>
        <dbReference type="ARBA" id="ARBA00022840"/>
    </source>
</evidence>
<dbReference type="AlphaFoldDB" id="A0AAV2TK67"/>
<dbReference type="PANTHER" id="PTHR24058">
    <property type="entry name" value="DUAL SPECIFICITY PROTEIN KINASE"/>
    <property type="match status" value="1"/>
</dbReference>
<comment type="catalytic activity">
    <reaction evidence="9">
        <text>L-threonyl-[protein] + ATP = O-phospho-L-threonyl-[protein] + ADP + H(+)</text>
        <dbReference type="Rhea" id="RHEA:46608"/>
        <dbReference type="Rhea" id="RHEA-COMP:11060"/>
        <dbReference type="Rhea" id="RHEA-COMP:11605"/>
        <dbReference type="ChEBI" id="CHEBI:15378"/>
        <dbReference type="ChEBI" id="CHEBI:30013"/>
        <dbReference type="ChEBI" id="CHEBI:30616"/>
        <dbReference type="ChEBI" id="CHEBI:61977"/>
        <dbReference type="ChEBI" id="CHEBI:456216"/>
        <dbReference type="EC" id="2.7.12.1"/>
    </reaction>
</comment>
<dbReference type="Gene3D" id="3.30.10.30">
    <property type="entry name" value="DYRK"/>
    <property type="match status" value="1"/>
</dbReference>
<name>A0AAV2TK67_CALDB</name>
<dbReference type="InterPro" id="IPR000719">
    <property type="entry name" value="Prot_kinase_dom"/>
</dbReference>
<evidence type="ECO:0000313" key="15">
    <source>
        <dbReference type="Proteomes" id="UP001497525"/>
    </source>
</evidence>
<evidence type="ECO:0000256" key="10">
    <source>
        <dbReference type="ARBA" id="ARBA00051680"/>
    </source>
</evidence>